<evidence type="ECO:0008006" key="5">
    <source>
        <dbReference type="Google" id="ProtNLM"/>
    </source>
</evidence>
<dbReference type="RefSeq" id="WP_261811861.1">
    <property type="nucleotide sequence ID" value="NZ_CP078078.1"/>
</dbReference>
<organism evidence="3 4">
    <name type="scientific">Microbacterium aurugineum</name>
    <dbReference type="NCBI Taxonomy" id="2851642"/>
    <lineage>
        <taxon>Bacteria</taxon>
        <taxon>Bacillati</taxon>
        <taxon>Actinomycetota</taxon>
        <taxon>Actinomycetes</taxon>
        <taxon>Micrococcales</taxon>
        <taxon>Microbacteriaceae</taxon>
        <taxon>Microbacterium</taxon>
    </lineage>
</organism>
<feature type="compositionally biased region" description="Low complexity" evidence="1">
    <location>
        <begin position="20"/>
        <end position="34"/>
    </location>
</feature>
<evidence type="ECO:0000313" key="4">
    <source>
        <dbReference type="Proteomes" id="UP000830631"/>
    </source>
</evidence>
<dbReference type="EMBL" id="CP078078">
    <property type="protein sequence ID" value="UPL16257.1"/>
    <property type="molecule type" value="Genomic_DNA"/>
</dbReference>
<feature type="compositionally biased region" description="Polar residues" evidence="1">
    <location>
        <begin position="7"/>
        <end position="18"/>
    </location>
</feature>
<dbReference type="Gene3D" id="3.30.505.20">
    <property type="match status" value="1"/>
</dbReference>
<feature type="compositionally biased region" description="Basic and acidic residues" evidence="1">
    <location>
        <begin position="93"/>
        <end position="129"/>
    </location>
</feature>
<keyword evidence="2" id="KW-1133">Transmembrane helix</keyword>
<keyword evidence="2" id="KW-0812">Transmembrane</keyword>
<feature type="region of interest" description="Disordered" evidence="1">
    <location>
        <begin position="1"/>
        <end position="58"/>
    </location>
</feature>
<sequence length="272" mass="27823">MDDKTPTPDQTPESTPDAQTVPVSPAPESAAPTVGDGQHPTFPAADPVAAPAKAAPRSGRTRALLIGGGIAAAVVLAGGGIAVGAAISDEFDDDHRPSISGDGRHDDSHHDDGRHEEHRGERDDARMNDRGPATGIGASSADELIDIADAARGAAEGEVTSIDAKRDGTWEVQLTASDGSESEVRVTEDLAASVIATDAADDDDTAPTITLDDATIRALVAAAFEEAEGTITDLDVDGDDTSPYDASVLTSDNRSIDIDFSADFAVVGTDVD</sequence>
<dbReference type="Proteomes" id="UP000830631">
    <property type="component" value="Chromosome"/>
</dbReference>
<protein>
    <recommendedName>
        <fullName evidence="5">PepSY domain-containing protein</fullName>
    </recommendedName>
</protein>
<keyword evidence="2" id="KW-0472">Membrane</keyword>
<evidence type="ECO:0000256" key="2">
    <source>
        <dbReference type="SAM" id="Phobius"/>
    </source>
</evidence>
<keyword evidence="4" id="KW-1185">Reference proteome</keyword>
<accession>A0ABY4IW56</accession>
<reference evidence="3 4" key="1">
    <citation type="submission" date="2021-06" db="EMBL/GenBank/DDBJ databases">
        <title>Genome-based taxonomic framework of Microbacterium strains isolated from marine environment, the description of four new species and reclassification of four preexisting species.</title>
        <authorList>
            <person name="Lee S.D."/>
            <person name="Kim S.-M."/>
            <person name="Byeon Y.-S."/>
            <person name="Yang H.L."/>
            <person name="Kim I.S."/>
        </authorList>
    </citation>
    <scope>NUCLEOTIDE SEQUENCE [LARGE SCALE GENOMIC DNA]</scope>
    <source>
        <strain evidence="3 4">KSW4-10</strain>
    </source>
</reference>
<name>A0ABY4IW56_9MICO</name>
<feature type="transmembrane region" description="Helical" evidence="2">
    <location>
        <begin position="63"/>
        <end position="87"/>
    </location>
</feature>
<proteinExistence type="predicted"/>
<feature type="region of interest" description="Disordered" evidence="1">
    <location>
        <begin position="89"/>
        <end position="142"/>
    </location>
</feature>
<gene>
    <name evidence="3" type="ORF">KV397_00045</name>
</gene>
<evidence type="ECO:0000313" key="3">
    <source>
        <dbReference type="EMBL" id="UPL16257.1"/>
    </source>
</evidence>
<feature type="compositionally biased region" description="Low complexity" evidence="1">
    <location>
        <begin position="43"/>
        <end position="56"/>
    </location>
</feature>
<evidence type="ECO:0000256" key="1">
    <source>
        <dbReference type="SAM" id="MobiDB-lite"/>
    </source>
</evidence>